<sequence>MGNSGKWKLHPENINSDCIHLAGCHNEFRRKHQATPMKLSSKLSREATRSLEHDEWCFYLSLCVNWRF</sequence>
<evidence type="ECO:0000313" key="2">
    <source>
        <dbReference type="Proteomes" id="UP000694568"/>
    </source>
</evidence>
<reference evidence="1" key="1">
    <citation type="submission" date="2025-08" db="UniProtKB">
        <authorList>
            <consortium name="Ensembl"/>
        </authorList>
    </citation>
    <scope>IDENTIFICATION</scope>
</reference>
<accession>A0A8C9ZBG9</accession>
<evidence type="ECO:0000313" key="1">
    <source>
        <dbReference type="Ensembl" id="ENSSLUP00000037920.1"/>
    </source>
</evidence>
<dbReference type="Proteomes" id="UP000694568">
    <property type="component" value="Unplaced"/>
</dbReference>
<organism evidence="1 2">
    <name type="scientific">Sander lucioperca</name>
    <name type="common">Pike-perch</name>
    <name type="synonym">Perca lucioperca</name>
    <dbReference type="NCBI Taxonomy" id="283035"/>
    <lineage>
        <taxon>Eukaryota</taxon>
        <taxon>Metazoa</taxon>
        <taxon>Chordata</taxon>
        <taxon>Craniata</taxon>
        <taxon>Vertebrata</taxon>
        <taxon>Euteleostomi</taxon>
        <taxon>Actinopterygii</taxon>
        <taxon>Neopterygii</taxon>
        <taxon>Teleostei</taxon>
        <taxon>Neoteleostei</taxon>
        <taxon>Acanthomorphata</taxon>
        <taxon>Eupercaria</taxon>
        <taxon>Perciformes</taxon>
        <taxon>Percoidei</taxon>
        <taxon>Percidae</taxon>
        <taxon>Luciopercinae</taxon>
        <taxon>Sander</taxon>
    </lineage>
</organism>
<dbReference type="Ensembl" id="ENSSLUT00000039079.1">
    <property type="protein sequence ID" value="ENSSLUP00000037920.1"/>
    <property type="gene ID" value="ENSSLUG00000016907.1"/>
</dbReference>
<reference evidence="1" key="2">
    <citation type="submission" date="2025-09" db="UniProtKB">
        <authorList>
            <consortium name="Ensembl"/>
        </authorList>
    </citation>
    <scope>IDENTIFICATION</scope>
</reference>
<name>A0A8C9ZBG9_SANLU</name>
<keyword evidence="2" id="KW-1185">Reference proteome</keyword>
<proteinExistence type="predicted"/>
<dbReference type="AlphaFoldDB" id="A0A8C9ZBG9"/>
<protein>
    <submittedName>
        <fullName evidence="1">Uncharacterized protein</fullName>
    </submittedName>
</protein>